<dbReference type="InterPro" id="IPR036271">
    <property type="entry name" value="Tet_transcr_reg_TetR-rel_C_sf"/>
</dbReference>
<keyword evidence="7" id="KW-1185">Reference proteome</keyword>
<dbReference type="PROSITE" id="PS50977">
    <property type="entry name" value="HTH_TETR_2"/>
    <property type="match status" value="1"/>
</dbReference>
<keyword evidence="1" id="KW-0805">Transcription regulation</keyword>
<sequence length="205" mass="22810">MSNQSTSSYHHGNLREELITHAEKHLLEGGINELSLRALAREIGVSQTAPYRHFKDKNALLAALATEGFSRLLTQLNEHSSGEDPIQDLIALGMDYVHFAQENTEIFRLMFGPVLLPRKQYTELFAAGREAFYHVQRIIERGAEQGIFGKDDIPSMAHTAWAGVHGVATLILDHGDSFGYYHDLDSQAQKSLKIMVEGLKTHAAA</sequence>
<dbReference type="AlphaFoldDB" id="A0A7W4W2I6"/>
<dbReference type="Pfam" id="PF13305">
    <property type="entry name" value="TetR_C_33"/>
    <property type="match status" value="1"/>
</dbReference>
<feature type="DNA-binding region" description="H-T-H motif" evidence="4">
    <location>
        <begin position="35"/>
        <end position="54"/>
    </location>
</feature>
<organism evidence="6 7">
    <name type="scientific">Litorivivens lipolytica</name>
    <dbReference type="NCBI Taxonomy" id="1524264"/>
    <lineage>
        <taxon>Bacteria</taxon>
        <taxon>Pseudomonadati</taxon>
        <taxon>Pseudomonadota</taxon>
        <taxon>Gammaproteobacteria</taxon>
        <taxon>Litorivivens</taxon>
    </lineage>
</organism>
<accession>A0A7W4W2I6</accession>
<comment type="caution">
    <text evidence="6">The sequence shown here is derived from an EMBL/GenBank/DDBJ whole genome shotgun (WGS) entry which is preliminary data.</text>
</comment>
<dbReference type="Proteomes" id="UP000537130">
    <property type="component" value="Unassembled WGS sequence"/>
</dbReference>
<dbReference type="EMBL" id="JACHWY010000001">
    <property type="protein sequence ID" value="MBB3046194.1"/>
    <property type="molecule type" value="Genomic_DNA"/>
</dbReference>
<dbReference type="PRINTS" id="PR00455">
    <property type="entry name" value="HTHTETR"/>
</dbReference>
<evidence type="ECO:0000313" key="7">
    <source>
        <dbReference type="Proteomes" id="UP000537130"/>
    </source>
</evidence>
<feature type="domain" description="HTH tetR-type" evidence="5">
    <location>
        <begin position="12"/>
        <end position="72"/>
    </location>
</feature>
<dbReference type="GO" id="GO:0000976">
    <property type="term" value="F:transcription cis-regulatory region binding"/>
    <property type="evidence" value="ECO:0007669"/>
    <property type="project" value="TreeGrafter"/>
</dbReference>
<evidence type="ECO:0000256" key="3">
    <source>
        <dbReference type="ARBA" id="ARBA00023163"/>
    </source>
</evidence>
<dbReference type="InterPro" id="IPR009057">
    <property type="entry name" value="Homeodomain-like_sf"/>
</dbReference>
<evidence type="ECO:0000256" key="1">
    <source>
        <dbReference type="ARBA" id="ARBA00023015"/>
    </source>
</evidence>
<dbReference type="PANTHER" id="PTHR30055:SF212">
    <property type="entry name" value="TETR-FAMILY FAMILY TRANSCRIPTIONAL REGULATOR"/>
    <property type="match status" value="1"/>
</dbReference>
<dbReference type="Pfam" id="PF00440">
    <property type="entry name" value="TetR_N"/>
    <property type="match status" value="1"/>
</dbReference>
<dbReference type="InterPro" id="IPR050109">
    <property type="entry name" value="HTH-type_TetR-like_transc_reg"/>
</dbReference>
<dbReference type="Gene3D" id="1.10.357.10">
    <property type="entry name" value="Tetracycline Repressor, domain 2"/>
    <property type="match status" value="1"/>
</dbReference>
<dbReference type="SUPFAM" id="SSF48498">
    <property type="entry name" value="Tetracyclin repressor-like, C-terminal domain"/>
    <property type="match status" value="1"/>
</dbReference>
<keyword evidence="3" id="KW-0804">Transcription</keyword>
<protein>
    <submittedName>
        <fullName evidence="6">AcrR family transcriptional regulator</fullName>
    </submittedName>
</protein>
<name>A0A7W4W2I6_9GAMM</name>
<proteinExistence type="predicted"/>
<gene>
    <name evidence="6" type="ORF">FHR99_000430</name>
</gene>
<dbReference type="InterPro" id="IPR025996">
    <property type="entry name" value="MT1864/Rv1816-like_C"/>
</dbReference>
<evidence type="ECO:0000313" key="6">
    <source>
        <dbReference type="EMBL" id="MBB3046194.1"/>
    </source>
</evidence>
<dbReference type="GO" id="GO:0003700">
    <property type="term" value="F:DNA-binding transcription factor activity"/>
    <property type="evidence" value="ECO:0007669"/>
    <property type="project" value="TreeGrafter"/>
</dbReference>
<evidence type="ECO:0000259" key="5">
    <source>
        <dbReference type="PROSITE" id="PS50977"/>
    </source>
</evidence>
<reference evidence="6 7" key="1">
    <citation type="submission" date="2020-08" db="EMBL/GenBank/DDBJ databases">
        <title>Genomic Encyclopedia of Type Strains, Phase III (KMG-III): the genomes of soil and plant-associated and newly described type strains.</title>
        <authorList>
            <person name="Whitman W."/>
        </authorList>
    </citation>
    <scope>NUCLEOTIDE SEQUENCE [LARGE SCALE GENOMIC DNA]</scope>
    <source>
        <strain evidence="6 7">CECT 8654</strain>
    </source>
</reference>
<dbReference type="PANTHER" id="PTHR30055">
    <property type="entry name" value="HTH-TYPE TRANSCRIPTIONAL REGULATOR RUTR"/>
    <property type="match status" value="1"/>
</dbReference>
<evidence type="ECO:0000256" key="2">
    <source>
        <dbReference type="ARBA" id="ARBA00023125"/>
    </source>
</evidence>
<dbReference type="SUPFAM" id="SSF46689">
    <property type="entry name" value="Homeodomain-like"/>
    <property type="match status" value="1"/>
</dbReference>
<dbReference type="InterPro" id="IPR001647">
    <property type="entry name" value="HTH_TetR"/>
</dbReference>
<keyword evidence="2 4" id="KW-0238">DNA-binding</keyword>
<evidence type="ECO:0000256" key="4">
    <source>
        <dbReference type="PROSITE-ProRule" id="PRU00335"/>
    </source>
</evidence>
<dbReference type="RefSeq" id="WP_183408893.1">
    <property type="nucleotide sequence ID" value="NZ_JACHWY010000001.1"/>
</dbReference>